<dbReference type="Proteomes" id="UP001214576">
    <property type="component" value="Unassembled WGS sequence"/>
</dbReference>
<proteinExistence type="predicted"/>
<feature type="compositionally biased region" description="Polar residues" evidence="1">
    <location>
        <begin position="43"/>
        <end position="53"/>
    </location>
</feature>
<organism evidence="2 3">
    <name type="scientific">Ovis ammon polii</name>
    <dbReference type="NCBI Taxonomy" id="230172"/>
    <lineage>
        <taxon>Eukaryota</taxon>
        <taxon>Metazoa</taxon>
        <taxon>Chordata</taxon>
        <taxon>Craniata</taxon>
        <taxon>Vertebrata</taxon>
        <taxon>Euteleostomi</taxon>
        <taxon>Mammalia</taxon>
        <taxon>Eutheria</taxon>
        <taxon>Laurasiatheria</taxon>
        <taxon>Artiodactyla</taxon>
        <taxon>Ruminantia</taxon>
        <taxon>Pecora</taxon>
        <taxon>Bovidae</taxon>
        <taxon>Caprinae</taxon>
        <taxon>Ovis</taxon>
    </lineage>
</organism>
<accession>A0AAD4YIW8</accession>
<keyword evidence="3" id="KW-1185">Reference proteome</keyword>
<feature type="region of interest" description="Disordered" evidence="1">
    <location>
        <begin position="1"/>
        <end position="98"/>
    </location>
</feature>
<evidence type="ECO:0000256" key="1">
    <source>
        <dbReference type="SAM" id="MobiDB-lite"/>
    </source>
</evidence>
<name>A0AAD4YIW8_OVIAM</name>
<dbReference type="EMBL" id="JAKZEL010000001">
    <property type="protein sequence ID" value="KAI4548636.1"/>
    <property type="molecule type" value="Genomic_DNA"/>
</dbReference>
<feature type="compositionally biased region" description="Polar residues" evidence="1">
    <location>
        <begin position="13"/>
        <end position="25"/>
    </location>
</feature>
<evidence type="ECO:0000313" key="3">
    <source>
        <dbReference type="Proteomes" id="UP001214576"/>
    </source>
</evidence>
<dbReference type="AlphaFoldDB" id="A0AAD4YIW8"/>
<protein>
    <submittedName>
        <fullName evidence="2">Uncharacterized protein</fullName>
    </submittedName>
</protein>
<reference evidence="2" key="1">
    <citation type="submission" date="2022-03" db="EMBL/GenBank/DDBJ databases">
        <title>Genomic analyses of argali, domestic sheep and their hybrids provide insights into chromosomal evolution, heterosis and genetic basis of agronomic traits.</title>
        <authorList>
            <person name="Li M."/>
        </authorList>
    </citation>
    <scope>NUCLEOTIDE SEQUENCE</scope>
    <source>
        <strain evidence="2">CAU-MHL-2022a</strain>
        <tissue evidence="2">Skin</tissue>
    </source>
</reference>
<comment type="caution">
    <text evidence="2">The sequence shown here is derived from an EMBL/GenBank/DDBJ whole genome shotgun (WGS) entry which is preliminary data.</text>
</comment>
<sequence>MLIIDRRDIGSGSLPQSWGPSSSNRIRSKCARPAPPTPRPKQLQPTPQGQRPLTSAAPRGAPLKWIQTPSLPASSPERLGCPSPSHAHRTTPFASKREIGATIEVFRPSPSQLGEPPARPWRSAWSLGSVAGAGCRSVSVRLLSGVDGDKVDAFEEPNKYFSI</sequence>
<gene>
    <name evidence="2" type="ORF">MG293_000966</name>
</gene>
<evidence type="ECO:0000313" key="2">
    <source>
        <dbReference type="EMBL" id="KAI4548636.1"/>
    </source>
</evidence>